<evidence type="ECO:0000313" key="1">
    <source>
        <dbReference type="EMBL" id="TYT26723.1"/>
    </source>
</evidence>
<organism evidence="1 2">
    <name type="scientific">Luteimonas viscosa</name>
    <dbReference type="NCBI Taxonomy" id="1132694"/>
    <lineage>
        <taxon>Bacteria</taxon>
        <taxon>Pseudomonadati</taxon>
        <taxon>Pseudomonadota</taxon>
        <taxon>Gammaproteobacteria</taxon>
        <taxon>Lysobacterales</taxon>
        <taxon>Lysobacteraceae</taxon>
        <taxon>Luteimonas</taxon>
    </lineage>
</organism>
<dbReference type="EMBL" id="VTFT01000001">
    <property type="protein sequence ID" value="TYT26723.1"/>
    <property type="molecule type" value="Genomic_DNA"/>
</dbReference>
<name>A0A5D4XS11_9GAMM</name>
<reference evidence="1 2" key="1">
    <citation type="submission" date="2019-08" db="EMBL/GenBank/DDBJ databases">
        <title>Luteimonas viscosus sp. nov., isolated from soil of a sunflower field.</title>
        <authorList>
            <person name="Jianli Z."/>
            <person name="Ying Z."/>
        </authorList>
    </citation>
    <scope>NUCLEOTIDE SEQUENCE [LARGE SCALE GENOMIC DNA]</scope>
    <source>
        <strain evidence="1 2">XBU10</strain>
    </source>
</reference>
<keyword evidence="2" id="KW-1185">Reference proteome</keyword>
<accession>A0A5D4XS11</accession>
<protein>
    <submittedName>
        <fullName evidence="1">Uncharacterized protein</fullName>
    </submittedName>
</protein>
<gene>
    <name evidence="1" type="ORF">FZO89_10890</name>
</gene>
<evidence type="ECO:0000313" key="2">
    <source>
        <dbReference type="Proteomes" id="UP000324973"/>
    </source>
</evidence>
<dbReference type="Proteomes" id="UP000324973">
    <property type="component" value="Unassembled WGS sequence"/>
</dbReference>
<comment type="caution">
    <text evidence="1">The sequence shown here is derived from an EMBL/GenBank/DDBJ whole genome shotgun (WGS) entry which is preliminary data.</text>
</comment>
<dbReference type="AlphaFoldDB" id="A0A5D4XS11"/>
<proteinExistence type="predicted"/>
<sequence>MSPSTLVQVDPTQVRLELSVSRGFELDLAESRLSLTLSGSGGTRRGQMALSLLGVRQESRSNGLFRPDVPVSTYSLALSPEGVQELRELQRFMLTGAPETFELSVRAPFATAPPEAREVTFWADLKMSAEDPFSPLISGAKLRLENAPAGS</sequence>